<keyword evidence="2" id="KW-1185">Reference proteome</keyword>
<dbReference type="Proteomes" id="UP001152888">
    <property type="component" value="Unassembled WGS sequence"/>
</dbReference>
<organism evidence="1 2">
    <name type="scientific">Acanthoscelides obtectus</name>
    <name type="common">Bean weevil</name>
    <name type="synonym">Bruchus obtectus</name>
    <dbReference type="NCBI Taxonomy" id="200917"/>
    <lineage>
        <taxon>Eukaryota</taxon>
        <taxon>Metazoa</taxon>
        <taxon>Ecdysozoa</taxon>
        <taxon>Arthropoda</taxon>
        <taxon>Hexapoda</taxon>
        <taxon>Insecta</taxon>
        <taxon>Pterygota</taxon>
        <taxon>Neoptera</taxon>
        <taxon>Endopterygota</taxon>
        <taxon>Coleoptera</taxon>
        <taxon>Polyphaga</taxon>
        <taxon>Cucujiformia</taxon>
        <taxon>Chrysomeloidea</taxon>
        <taxon>Chrysomelidae</taxon>
        <taxon>Bruchinae</taxon>
        <taxon>Bruchini</taxon>
        <taxon>Acanthoscelides</taxon>
    </lineage>
</organism>
<proteinExistence type="predicted"/>
<gene>
    <name evidence="1" type="ORF">ACAOBT_LOCUS6970</name>
</gene>
<protein>
    <submittedName>
        <fullName evidence="1">Uncharacterized protein</fullName>
    </submittedName>
</protein>
<name>A0A9P0K501_ACAOB</name>
<evidence type="ECO:0000313" key="2">
    <source>
        <dbReference type="Proteomes" id="UP001152888"/>
    </source>
</evidence>
<evidence type="ECO:0000313" key="1">
    <source>
        <dbReference type="EMBL" id="CAH1966677.1"/>
    </source>
</evidence>
<dbReference type="OrthoDB" id="10261408at2759"/>
<accession>A0A9P0K501</accession>
<dbReference type="EMBL" id="CAKOFQ010006735">
    <property type="protein sequence ID" value="CAH1966677.1"/>
    <property type="molecule type" value="Genomic_DNA"/>
</dbReference>
<dbReference type="AlphaFoldDB" id="A0A9P0K501"/>
<comment type="caution">
    <text evidence="1">The sequence shown here is derived from an EMBL/GenBank/DDBJ whole genome shotgun (WGS) entry which is preliminary data.</text>
</comment>
<reference evidence="1" key="1">
    <citation type="submission" date="2022-03" db="EMBL/GenBank/DDBJ databases">
        <authorList>
            <person name="Sayadi A."/>
        </authorList>
    </citation>
    <scope>NUCLEOTIDE SEQUENCE</scope>
</reference>
<sequence>MWLKRDEGRGKLNMLREEILLDDPNIYKNFLRIYNECFNELLRMNLPDIAKQDTHLRECITAENRSPVVLKNTPNNLLFNLSFSTNLMSDHKRGDNTPSCGHPLAALNLSVSPEDVDMILHVNMLLIQPQIR</sequence>